<reference evidence="2" key="2">
    <citation type="submission" date="2015-01" db="EMBL/GenBank/DDBJ databases">
        <title>Evolutionary Origins and Diversification of the Mycorrhizal Mutualists.</title>
        <authorList>
            <consortium name="DOE Joint Genome Institute"/>
            <consortium name="Mycorrhizal Genomics Consortium"/>
            <person name="Kohler A."/>
            <person name="Kuo A."/>
            <person name="Nagy L.G."/>
            <person name="Floudas D."/>
            <person name="Copeland A."/>
            <person name="Barry K.W."/>
            <person name="Cichocki N."/>
            <person name="Veneault-Fourrey C."/>
            <person name="LaButti K."/>
            <person name="Lindquist E.A."/>
            <person name="Lipzen A."/>
            <person name="Lundell T."/>
            <person name="Morin E."/>
            <person name="Murat C."/>
            <person name="Riley R."/>
            <person name="Ohm R."/>
            <person name="Sun H."/>
            <person name="Tunlid A."/>
            <person name="Henrissat B."/>
            <person name="Grigoriev I.V."/>
            <person name="Hibbett D.S."/>
            <person name="Martin F."/>
        </authorList>
    </citation>
    <scope>NUCLEOTIDE SEQUENCE [LARGE SCALE GENOMIC DNA]</scope>
    <source>
        <strain evidence="2">F 1598</strain>
    </source>
</reference>
<dbReference type="EMBL" id="KN833159">
    <property type="protein sequence ID" value="KIM72143.1"/>
    <property type="molecule type" value="Genomic_DNA"/>
</dbReference>
<proteinExistence type="predicted"/>
<dbReference type="Proteomes" id="UP000054166">
    <property type="component" value="Unassembled WGS sequence"/>
</dbReference>
<evidence type="ECO:0000313" key="2">
    <source>
        <dbReference type="Proteomes" id="UP000054166"/>
    </source>
</evidence>
<sequence>MLASTETNPYMDFKLIDPNKEDAASEGLIPTRPSTPLPDMSDAIDLMPSHTAPNNPLISAYTNLNPTLNVTALHSSPAMMKLWNWLLQCNLQEENGGLQASDYAVVQATSPFYMHFPTRLCVWFIALPGCLGRVLPSDETRLKSGVAFHLEDSSISTYLPVAEYPINFICLREPIHRDKGNVVYRFTSDLFSRFRTPQPEKTPTNLIAIPEYHAHSKADHLISKEATLHQQVLEEDYALPPLHIWDNDWSPLCVETLKNMTWSEEMDMIDETGQSEKGGQKASDNVG</sequence>
<reference evidence="1 2" key="1">
    <citation type="submission" date="2014-04" db="EMBL/GenBank/DDBJ databases">
        <authorList>
            <consortium name="DOE Joint Genome Institute"/>
            <person name="Kuo A."/>
            <person name="Tarkka M."/>
            <person name="Buscot F."/>
            <person name="Kohler A."/>
            <person name="Nagy L.G."/>
            <person name="Floudas D."/>
            <person name="Copeland A."/>
            <person name="Barry K.W."/>
            <person name="Cichocki N."/>
            <person name="Veneault-Fourrey C."/>
            <person name="LaButti K."/>
            <person name="Lindquist E.A."/>
            <person name="Lipzen A."/>
            <person name="Lundell T."/>
            <person name="Morin E."/>
            <person name="Murat C."/>
            <person name="Sun H."/>
            <person name="Tunlid A."/>
            <person name="Henrissat B."/>
            <person name="Grigoriev I.V."/>
            <person name="Hibbett D.S."/>
            <person name="Martin F."/>
            <person name="Nordberg H.P."/>
            <person name="Cantor M.N."/>
            <person name="Hua S.X."/>
        </authorList>
    </citation>
    <scope>NUCLEOTIDE SEQUENCE [LARGE SCALE GENOMIC DNA]</scope>
    <source>
        <strain evidence="1 2">F 1598</strain>
    </source>
</reference>
<organism evidence="1 2">
    <name type="scientific">Piloderma croceum (strain F 1598)</name>
    <dbReference type="NCBI Taxonomy" id="765440"/>
    <lineage>
        <taxon>Eukaryota</taxon>
        <taxon>Fungi</taxon>
        <taxon>Dikarya</taxon>
        <taxon>Basidiomycota</taxon>
        <taxon>Agaricomycotina</taxon>
        <taxon>Agaricomycetes</taxon>
        <taxon>Agaricomycetidae</taxon>
        <taxon>Atheliales</taxon>
        <taxon>Atheliaceae</taxon>
        <taxon>Piloderma</taxon>
    </lineage>
</organism>
<dbReference type="AlphaFoldDB" id="A0A0C3AEF4"/>
<accession>A0A0C3AEF4</accession>
<protein>
    <submittedName>
        <fullName evidence="1">Uncharacterized protein</fullName>
    </submittedName>
</protein>
<dbReference type="InParanoid" id="A0A0C3AEF4"/>
<keyword evidence="2" id="KW-1185">Reference proteome</keyword>
<evidence type="ECO:0000313" key="1">
    <source>
        <dbReference type="EMBL" id="KIM72143.1"/>
    </source>
</evidence>
<name>A0A0C3AEF4_PILCF</name>
<dbReference type="HOGENOM" id="CLU_056417_0_0_1"/>
<gene>
    <name evidence="1" type="ORF">PILCRDRAFT_16408</name>
</gene>